<dbReference type="GO" id="GO:0005694">
    <property type="term" value="C:chromosome"/>
    <property type="evidence" value="ECO:0007669"/>
    <property type="project" value="TreeGrafter"/>
</dbReference>
<dbReference type="SUPFAM" id="SSF110849">
    <property type="entry name" value="ParB/Sulfiredoxin"/>
    <property type="match status" value="1"/>
</dbReference>
<evidence type="ECO:0000313" key="3">
    <source>
        <dbReference type="EMBL" id="MXP78626.1"/>
    </source>
</evidence>
<feature type="domain" description="ParB-like N-terminal" evidence="2">
    <location>
        <begin position="32"/>
        <end position="122"/>
    </location>
</feature>
<dbReference type="CDD" id="cd16407">
    <property type="entry name" value="ParB_N_like"/>
    <property type="match status" value="1"/>
</dbReference>
<dbReference type="PANTHER" id="PTHR33375:SF1">
    <property type="entry name" value="CHROMOSOME-PARTITIONING PROTEIN PARB-RELATED"/>
    <property type="match status" value="1"/>
</dbReference>
<dbReference type="Pfam" id="PF02195">
    <property type="entry name" value="ParB_N"/>
    <property type="match status" value="1"/>
</dbReference>
<evidence type="ECO:0000313" key="4">
    <source>
        <dbReference type="Proteomes" id="UP000460412"/>
    </source>
</evidence>
<name>A0A7X3SLR2_9FIRM</name>
<dbReference type="NCBIfam" id="TIGR00180">
    <property type="entry name" value="parB_part"/>
    <property type="match status" value="1"/>
</dbReference>
<dbReference type="InterPro" id="IPR004437">
    <property type="entry name" value="ParB/RepB/Spo0J"/>
</dbReference>
<dbReference type="RefSeq" id="WP_159755468.1">
    <property type="nucleotide sequence ID" value="NZ_WUQX01000001.1"/>
</dbReference>
<dbReference type="GO" id="GO:0007059">
    <property type="term" value="P:chromosome segregation"/>
    <property type="evidence" value="ECO:0007669"/>
    <property type="project" value="TreeGrafter"/>
</dbReference>
<dbReference type="AlphaFoldDB" id="A0A7X3SLR2"/>
<dbReference type="Gene3D" id="3.90.1530.30">
    <property type="match status" value="1"/>
</dbReference>
<dbReference type="InterPro" id="IPR036086">
    <property type="entry name" value="ParB/Sulfiredoxin_sf"/>
</dbReference>
<gene>
    <name evidence="3" type="ORF">GN277_25790</name>
</gene>
<dbReference type="InterPro" id="IPR003115">
    <property type="entry name" value="ParB_N"/>
</dbReference>
<dbReference type="SUPFAM" id="SSF109709">
    <property type="entry name" value="KorB DNA-binding domain-like"/>
    <property type="match status" value="1"/>
</dbReference>
<dbReference type="SMART" id="SM00470">
    <property type="entry name" value="ParB"/>
    <property type="match status" value="1"/>
</dbReference>
<comment type="caution">
    <text evidence="3">The sequence shown here is derived from an EMBL/GenBank/DDBJ whole genome shotgun (WGS) entry which is preliminary data.</text>
</comment>
<proteinExistence type="inferred from homology"/>
<accession>A0A7X3SLR2</accession>
<organism evidence="3 4">
    <name type="scientific">Sporofaciens musculi</name>
    <dbReference type="NCBI Taxonomy" id="2681861"/>
    <lineage>
        <taxon>Bacteria</taxon>
        <taxon>Bacillati</taxon>
        <taxon>Bacillota</taxon>
        <taxon>Clostridia</taxon>
        <taxon>Lachnospirales</taxon>
        <taxon>Lachnospiraceae</taxon>
        <taxon>Sporofaciens</taxon>
    </lineage>
</organism>
<dbReference type="PANTHER" id="PTHR33375">
    <property type="entry name" value="CHROMOSOME-PARTITIONING PROTEIN PARB-RELATED"/>
    <property type="match status" value="1"/>
</dbReference>
<dbReference type="GO" id="GO:0003677">
    <property type="term" value="F:DNA binding"/>
    <property type="evidence" value="ECO:0007669"/>
    <property type="project" value="InterPro"/>
</dbReference>
<keyword evidence="4" id="KW-1185">Reference proteome</keyword>
<dbReference type="InterPro" id="IPR050336">
    <property type="entry name" value="Chromosome_partition/occlusion"/>
</dbReference>
<dbReference type="Proteomes" id="UP000460412">
    <property type="component" value="Unassembled WGS sequence"/>
</dbReference>
<evidence type="ECO:0000256" key="1">
    <source>
        <dbReference type="ARBA" id="ARBA00006295"/>
    </source>
</evidence>
<comment type="similarity">
    <text evidence="1">Belongs to the ParB family.</text>
</comment>
<protein>
    <submittedName>
        <fullName evidence="3">ParB/RepB/Spo0J family partition protein</fullName>
    </submittedName>
</protein>
<dbReference type="Gene3D" id="1.10.10.2830">
    <property type="match status" value="1"/>
</dbReference>
<reference evidence="3 4" key="1">
    <citation type="submission" date="2019-12" db="EMBL/GenBank/DDBJ databases">
        <title>Sporaefaciens musculi gen. nov., sp. nov., a novel bacterium isolated from the caecum of an obese mouse.</title>
        <authorList>
            <person name="Rasmussen T.S."/>
            <person name="Streidl T."/>
            <person name="Hitch T.C.A."/>
            <person name="Wortmann E."/>
            <person name="Deptula P."/>
            <person name="Hansen M."/>
            <person name="Nielsen D.S."/>
            <person name="Clavel T."/>
            <person name="Vogensen F.K."/>
        </authorList>
    </citation>
    <scope>NUCLEOTIDE SEQUENCE [LARGE SCALE GENOMIC DNA]</scope>
    <source>
        <strain evidence="3 4">WCA-9-b2</strain>
    </source>
</reference>
<evidence type="ECO:0000259" key="2">
    <source>
        <dbReference type="SMART" id="SM00470"/>
    </source>
</evidence>
<dbReference type="EMBL" id="WUQX01000001">
    <property type="protein sequence ID" value="MXP78626.1"/>
    <property type="molecule type" value="Genomic_DNA"/>
</dbReference>
<sequence length="299" mass="33822">MKSVAKNIQMTTYEDLLSGSKPPGAGGDGNVQEIPLTELFPFKDHPFKVLDDETMQDTVESVKAHGVLVPGIARPRVEGGYELIAGHRRKRASELAGKTTMPVIVRKLDDDEATLFMVDSNIQRENLLPSEKAWAYKMKLDALKHQGVKDTSRQLGEKYSVDALSENSNDSARNIHRFIRLTELLPVLLQMVDDKKLPFNPAVELSYLAGEQQEELVEVMEGLQAVPSLEQAKRLKKYSQEGKLDRNVMDAILTEERTVPVQVTLKNDRLKQYFPQTYTPKQIEEVIFSLLETWKTQNV</sequence>